<keyword evidence="10" id="KW-1185">Reference proteome</keyword>
<comment type="catalytic activity">
    <reaction evidence="1">
        <text>ATP + protein L-histidine = ADP + protein N-phospho-L-histidine.</text>
        <dbReference type="EC" id="2.7.13.3"/>
    </reaction>
</comment>
<keyword evidence="4" id="KW-0808">Transferase</keyword>
<gene>
    <name evidence="9" type="ORF">FSW04_13865</name>
</gene>
<accession>A0A5B8U6L4</accession>
<evidence type="ECO:0000256" key="5">
    <source>
        <dbReference type="ARBA" id="ARBA00022777"/>
    </source>
</evidence>
<dbReference type="InterPro" id="IPR005467">
    <property type="entry name" value="His_kinase_dom"/>
</dbReference>
<evidence type="ECO:0000313" key="9">
    <source>
        <dbReference type="EMBL" id="QEC48545.1"/>
    </source>
</evidence>
<dbReference type="OrthoDB" id="3185978at2"/>
<dbReference type="Pfam" id="PF02518">
    <property type="entry name" value="HATPase_c"/>
    <property type="match status" value="1"/>
</dbReference>
<dbReference type="AlphaFoldDB" id="A0A5B8U6L4"/>
<feature type="compositionally biased region" description="Low complexity" evidence="7">
    <location>
        <begin position="18"/>
        <end position="37"/>
    </location>
</feature>
<dbReference type="EC" id="2.7.13.3" evidence="2"/>
<dbReference type="InterPro" id="IPR050980">
    <property type="entry name" value="2C_sensor_his_kinase"/>
</dbReference>
<dbReference type="PANTHER" id="PTHR44936">
    <property type="entry name" value="SENSOR PROTEIN CREC"/>
    <property type="match status" value="1"/>
</dbReference>
<dbReference type="GO" id="GO:0000160">
    <property type="term" value="P:phosphorelay signal transduction system"/>
    <property type="evidence" value="ECO:0007669"/>
    <property type="project" value="UniProtKB-KW"/>
</dbReference>
<sequence length="242" mass="24781">MPGPGLTGRWRRDRAPGRRAGPLAARRAARAGAGPRPARARRARGARGPGPPDGRRPGAARRGPSRRARPRPGGGDRARAPACRPRAPGPQGSADDPRDDVDLSDLLRCQAATWQEVAAAHGARVAVIPGPGAAVVRADALRVAQATSNVVANAIEHGGGLVEIRTRTVGDRVRVEVTDGGPGLPAAVAELAGRPRAGRGRRGRGLAIAAGVAARNGGRLRALPSPRGARVALEFPVAGTRP</sequence>
<proteinExistence type="predicted"/>
<evidence type="ECO:0000256" key="1">
    <source>
        <dbReference type="ARBA" id="ARBA00000085"/>
    </source>
</evidence>
<evidence type="ECO:0000256" key="3">
    <source>
        <dbReference type="ARBA" id="ARBA00022553"/>
    </source>
</evidence>
<keyword evidence="6" id="KW-0902">Two-component regulatory system</keyword>
<evidence type="ECO:0000256" key="4">
    <source>
        <dbReference type="ARBA" id="ARBA00022679"/>
    </source>
</evidence>
<organism evidence="9 10">
    <name type="scientific">Baekduia soli</name>
    <dbReference type="NCBI Taxonomy" id="496014"/>
    <lineage>
        <taxon>Bacteria</taxon>
        <taxon>Bacillati</taxon>
        <taxon>Actinomycetota</taxon>
        <taxon>Thermoleophilia</taxon>
        <taxon>Solirubrobacterales</taxon>
        <taxon>Baekduiaceae</taxon>
        <taxon>Baekduia</taxon>
    </lineage>
</organism>
<protein>
    <recommendedName>
        <fullName evidence="2">histidine kinase</fullName>
        <ecNumber evidence="2">2.7.13.3</ecNumber>
    </recommendedName>
</protein>
<dbReference type="KEGG" id="bsol:FSW04_13865"/>
<evidence type="ECO:0000256" key="7">
    <source>
        <dbReference type="SAM" id="MobiDB-lite"/>
    </source>
</evidence>
<dbReference type="SMART" id="SM00387">
    <property type="entry name" value="HATPase_c"/>
    <property type="match status" value="1"/>
</dbReference>
<name>A0A5B8U6L4_9ACTN</name>
<dbReference type="InterPro" id="IPR036890">
    <property type="entry name" value="HATPase_C_sf"/>
</dbReference>
<evidence type="ECO:0000313" key="10">
    <source>
        <dbReference type="Proteomes" id="UP000321805"/>
    </source>
</evidence>
<evidence type="ECO:0000256" key="6">
    <source>
        <dbReference type="ARBA" id="ARBA00023012"/>
    </source>
</evidence>
<feature type="region of interest" description="Disordered" evidence="7">
    <location>
        <begin position="1"/>
        <end position="101"/>
    </location>
</feature>
<keyword evidence="3" id="KW-0597">Phosphoprotein</keyword>
<dbReference type="InterPro" id="IPR003594">
    <property type="entry name" value="HATPase_dom"/>
</dbReference>
<dbReference type="EMBL" id="CP042430">
    <property type="protein sequence ID" value="QEC48545.1"/>
    <property type="molecule type" value="Genomic_DNA"/>
</dbReference>
<keyword evidence="5 9" id="KW-0418">Kinase</keyword>
<dbReference type="SUPFAM" id="SSF55874">
    <property type="entry name" value="ATPase domain of HSP90 chaperone/DNA topoisomerase II/histidine kinase"/>
    <property type="match status" value="1"/>
</dbReference>
<dbReference type="PROSITE" id="PS50109">
    <property type="entry name" value="HIS_KIN"/>
    <property type="match status" value="1"/>
</dbReference>
<dbReference type="GO" id="GO:0004673">
    <property type="term" value="F:protein histidine kinase activity"/>
    <property type="evidence" value="ECO:0007669"/>
    <property type="project" value="UniProtKB-EC"/>
</dbReference>
<reference evidence="9 10" key="1">
    <citation type="journal article" date="2018" name="J. Microbiol.">
        <title>Baekduia soli gen. nov., sp. nov., a novel bacterium isolated from the soil of Baekdu Mountain and proposal of a novel family name, Baekduiaceae fam. nov.</title>
        <authorList>
            <person name="An D.S."/>
            <person name="Siddiqi M.Z."/>
            <person name="Kim K.H."/>
            <person name="Yu H.S."/>
            <person name="Im W.T."/>
        </authorList>
    </citation>
    <scope>NUCLEOTIDE SEQUENCE [LARGE SCALE GENOMIC DNA]</scope>
    <source>
        <strain evidence="9 10">BR7-21</strain>
    </source>
</reference>
<evidence type="ECO:0000256" key="2">
    <source>
        <dbReference type="ARBA" id="ARBA00012438"/>
    </source>
</evidence>
<dbReference type="Gene3D" id="3.30.565.10">
    <property type="entry name" value="Histidine kinase-like ATPase, C-terminal domain"/>
    <property type="match status" value="1"/>
</dbReference>
<feature type="compositionally biased region" description="Low complexity" evidence="7">
    <location>
        <begin position="80"/>
        <end position="90"/>
    </location>
</feature>
<evidence type="ECO:0000259" key="8">
    <source>
        <dbReference type="PROSITE" id="PS50109"/>
    </source>
</evidence>
<dbReference type="Proteomes" id="UP000321805">
    <property type="component" value="Chromosome"/>
</dbReference>
<feature type="domain" description="Histidine kinase" evidence="8">
    <location>
        <begin position="101"/>
        <end position="239"/>
    </location>
</feature>
<dbReference type="PANTHER" id="PTHR44936:SF9">
    <property type="entry name" value="SENSOR PROTEIN CREC"/>
    <property type="match status" value="1"/>
</dbReference>